<feature type="transmembrane region" description="Helical" evidence="1">
    <location>
        <begin position="66"/>
        <end position="91"/>
    </location>
</feature>
<sequence length="134" mass="14393">MSKRVLFVCLSLCVIGLLALWESVQILTGIDSQGRVSAPYVAILFLPIGCGLLFGSTFARTAATGVFILSYLIGAWMLLAPLFVTASAAIATDTREAAWMSGYPVLLVGVVIVISVLGILHWLMYSTPFEKHLS</sequence>
<feature type="transmembrane region" description="Helical" evidence="1">
    <location>
        <begin position="103"/>
        <end position="125"/>
    </location>
</feature>
<dbReference type="EMBL" id="CP051774">
    <property type="protein sequence ID" value="QJE97632.1"/>
    <property type="molecule type" value="Genomic_DNA"/>
</dbReference>
<protein>
    <submittedName>
        <fullName evidence="2">Uncharacterized protein</fullName>
    </submittedName>
</protein>
<reference evidence="2 3" key="1">
    <citation type="submission" date="2020-04" db="EMBL/GenBank/DDBJ databases">
        <title>Luteolibacter sp. G-1-1-1 isolated from soil.</title>
        <authorList>
            <person name="Dahal R.H."/>
        </authorList>
    </citation>
    <scope>NUCLEOTIDE SEQUENCE [LARGE SCALE GENOMIC DNA]</scope>
    <source>
        <strain evidence="2 3">G-1-1-1</strain>
    </source>
</reference>
<keyword evidence="1" id="KW-1133">Transmembrane helix</keyword>
<keyword evidence="1" id="KW-0472">Membrane</keyword>
<gene>
    <name evidence="2" type="ORF">HHL09_18230</name>
</gene>
<evidence type="ECO:0000313" key="3">
    <source>
        <dbReference type="Proteomes" id="UP000501812"/>
    </source>
</evidence>
<evidence type="ECO:0000256" key="1">
    <source>
        <dbReference type="SAM" id="Phobius"/>
    </source>
</evidence>
<dbReference type="Proteomes" id="UP000501812">
    <property type="component" value="Chromosome"/>
</dbReference>
<evidence type="ECO:0000313" key="2">
    <source>
        <dbReference type="EMBL" id="QJE97632.1"/>
    </source>
</evidence>
<name>A0A858RLB7_9BACT</name>
<keyword evidence="3" id="KW-1185">Reference proteome</keyword>
<organism evidence="2 3">
    <name type="scientific">Luteolibacter luteus</name>
    <dbReference type="NCBI Taxonomy" id="2728835"/>
    <lineage>
        <taxon>Bacteria</taxon>
        <taxon>Pseudomonadati</taxon>
        <taxon>Verrucomicrobiota</taxon>
        <taxon>Verrucomicrobiia</taxon>
        <taxon>Verrucomicrobiales</taxon>
        <taxon>Verrucomicrobiaceae</taxon>
        <taxon>Luteolibacter</taxon>
    </lineage>
</organism>
<keyword evidence="1" id="KW-0812">Transmembrane</keyword>
<dbReference type="RefSeq" id="WP_169456058.1">
    <property type="nucleotide sequence ID" value="NZ_CP051774.1"/>
</dbReference>
<dbReference type="AlphaFoldDB" id="A0A858RLB7"/>
<proteinExistence type="predicted"/>
<accession>A0A858RLB7</accession>
<dbReference type="KEGG" id="luo:HHL09_18230"/>
<feature type="transmembrane region" description="Helical" evidence="1">
    <location>
        <begin position="39"/>
        <end position="59"/>
    </location>
</feature>